<reference evidence="6 8" key="3">
    <citation type="submission" date="2019-03" db="EMBL/GenBank/DDBJ databases">
        <title>Subsurface microbial communities from deep shales in Ohio and West Virginia, USA.</title>
        <authorList>
            <person name="Wrighton K."/>
        </authorList>
    </citation>
    <scope>NUCLEOTIDE SEQUENCE [LARGE SCALE GENOMIC DNA]</scope>
    <source>
        <strain evidence="6 8">WG1_MB</strain>
    </source>
</reference>
<evidence type="ECO:0000313" key="6">
    <source>
        <dbReference type="EMBL" id="TCL12363.1"/>
    </source>
</evidence>
<dbReference type="Proteomes" id="UP000295404">
    <property type="component" value="Unassembled WGS sequence"/>
</dbReference>
<feature type="coiled-coil region" evidence="3">
    <location>
        <begin position="459"/>
        <end position="486"/>
    </location>
</feature>
<name>A0A285F6T5_9EURY</name>
<proteinExistence type="inferred from homology"/>
<keyword evidence="7" id="KW-1185">Reference proteome</keyword>
<evidence type="ECO:0000256" key="1">
    <source>
        <dbReference type="ARBA" id="ARBA00023054"/>
    </source>
</evidence>
<sequence length="655" mass="75785">MRIEKVAIQNYRQHINTEILFKKFSSNDLHIIVGENGTGKTNILNAINWCLYGEEPHISNDSKKLPLFNLKAVEELYGDEDLKVAVEVWVETDEEITIIFSRNAIYKKPELGKNVDPSNINFDVKIVGSDGNTQIHFNEKAASYVGRFVPKDIREFFFFDGERLDQYFKEATGQNIRHAIFEISQIDLLENRLESKLDDCLSELRREAGKKSPKIEETRKSYEEVTDKIKDTIKEIDTCKQQIEIAQNQLQKCDENLRGVPDVSELQERVKELDKQKIDKKSLYKVAYKEKQELLFEVGILIRTWPAIKKTIAVIEEKKNKGELPPTYDKDLLLRTIEDSICKICGNPLNENTKTRVNKLLNEITLSTQVAHGLQIMEAPLFQIEQKLKRFQNKFVTISEQIKSYDGDLTKIENELEDINKKIGGYNLPKIKEWHQEQTKFKGILENETMRKGVLQKRYEGFIDEQKRLNEELDKEIEKGQKAKELKTQIDFCKKSYDVVKSTKQKIMNNTREQIEAETKAIFFELLWKKTTFKDVKINDDYSISLIHFMDYECLGSISAGERELLALAFTLALHKVSGFDSPILIDTPVARISSKHRENFGIALANISENKQTILLFTPDEYSENISQILNNYANTHVSLKMSSDEKETLVRGI</sequence>
<dbReference type="EMBL" id="OBDR01000003">
    <property type="protein sequence ID" value="SNY06106.1"/>
    <property type="molecule type" value="Genomic_DNA"/>
</dbReference>
<dbReference type="InterPro" id="IPR038734">
    <property type="entry name" value="YhaN_AAA"/>
</dbReference>
<dbReference type="Proteomes" id="UP000217726">
    <property type="component" value="Unassembled WGS sequence"/>
</dbReference>
<evidence type="ECO:0000313" key="8">
    <source>
        <dbReference type="Proteomes" id="UP000295404"/>
    </source>
</evidence>
<organism evidence="5 7">
    <name type="scientific">Methanohalophilus euhalobius</name>
    <dbReference type="NCBI Taxonomy" id="51203"/>
    <lineage>
        <taxon>Archaea</taxon>
        <taxon>Methanobacteriati</taxon>
        <taxon>Methanobacteriota</taxon>
        <taxon>Stenosarchaea group</taxon>
        <taxon>Methanomicrobia</taxon>
        <taxon>Methanosarcinales</taxon>
        <taxon>Methanosarcinaceae</taxon>
        <taxon>Methanohalophilus</taxon>
    </lineage>
</organism>
<accession>A0A285F6T5</accession>
<dbReference type="EMBL" id="SMMS01000001">
    <property type="protein sequence ID" value="TCL12363.1"/>
    <property type="molecule type" value="Genomic_DNA"/>
</dbReference>
<protein>
    <submittedName>
        <fullName evidence="5">DNA sulfur modification protein DndD</fullName>
    </submittedName>
</protein>
<dbReference type="RefSeq" id="WP_096711959.1">
    <property type="nucleotide sequence ID" value="NZ_OBDR01000003.1"/>
</dbReference>
<dbReference type="GO" id="GO:0006302">
    <property type="term" value="P:double-strand break repair"/>
    <property type="evidence" value="ECO:0007669"/>
    <property type="project" value="InterPro"/>
</dbReference>
<feature type="domain" description="YhaN AAA" evidence="4">
    <location>
        <begin position="1"/>
        <end position="56"/>
    </location>
</feature>
<gene>
    <name evidence="6" type="ORF">C7960_1611</name>
    <name evidence="5" type="ORF">SAMN06295989_10330</name>
</gene>
<comment type="similarity">
    <text evidence="2">Belongs to the Sph1/Sph2 family.</text>
</comment>
<dbReference type="SUPFAM" id="SSF52540">
    <property type="entry name" value="P-loop containing nucleoside triphosphate hydrolases"/>
    <property type="match status" value="2"/>
</dbReference>
<dbReference type="PANTHER" id="PTHR32114:SF2">
    <property type="entry name" value="ABC TRANSPORTER ABCH.3"/>
    <property type="match status" value="1"/>
</dbReference>
<evidence type="ECO:0000256" key="2">
    <source>
        <dbReference type="ARBA" id="ARBA00049666"/>
    </source>
</evidence>
<dbReference type="AlphaFoldDB" id="A0A285F6T5"/>
<dbReference type="Gene3D" id="3.40.50.300">
    <property type="entry name" value="P-loop containing nucleotide triphosphate hydrolases"/>
    <property type="match status" value="2"/>
</dbReference>
<evidence type="ECO:0000259" key="4">
    <source>
        <dbReference type="Pfam" id="PF13514"/>
    </source>
</evidence>
<dbReference type="InterPro" id="IPR027417">
    <property type="entry name" value="P-loop_NTPase"/>
</dbReference>
<dbReference type="OrthoDB" id="25344at2157"/>
<evidence type="ECO:0000256" key="3">
    <source>
        <dbReference type="SAM" id="Coils"/>
    </source>
</evidence>
<keyword evidence="1 3" id="KW-0175">Coiled coil</keyword>
<dbReference type="GO" id="GO:0016887">
    <property type="term" value="F:ATP hydrolysis activity"/>
    <property type="evidence" value="ECO:0007669"/>
    <property type="project" value="InterPro"/>
</dbReference>
<dbReference type="PANTHER" id="PTHR32114">
    <property type="entry name" value="ABC TRANSPORTER ABCH.3"/>
    <property type="match status" value="1"/>
</dbReference>
<dbReference type="Pfam" id="PF13514">
    <property type="entry name" value="AAA_27"/>
    <property type="match status" value="1"/>
</dbReference>
<reference evidence="7" key="1">
    <citation type="submission" date="2017-09" db="EMBL/GenBank/DDBJ databases">
        <authorList>
            <person name="Varghese N."/>
            <person name="Submissions S."/>
        </authorList>
    </citation>
    <scope>NUCLEOTIDE SEQUENCE [LARGE SCALE GENOMIC DNA]</scope>
    <source>
        <strain evidence="7">WG-1MB</strain>
    </source>
</reference>
<reference evidence="5" key="2">
    <citation type="submission" date="2017-09" db="EMBL/GenBank/DDBJ databases">
        <authorList>
            <person name="Ehlers B."/>
            <person name="Leendertz F.H."/>
        </authorList>
    </citation>
    <scope>NUCLEOTIDE SEQUENCE [LARGE SCALE GENOMIC DNA]</scope>
    <source>
        <strain evidence="5">WG-1MB</strain>
    </source>
</reference>
<evidence type="ECO:0000313" key="7">
    <source>
        <dbReference type="Proteomes" id="UP000217726"/>
    </source>
</evidence>
<feature type="coiled-coil region" evidence="3">
    <location>
        <begin position="215"/>
        <end position="283"/>
    </location>
</feature>
<evidence type="ECO:0000313" key="5">
    <source>
        <dbReference type="EMBL" id="SNY06106.1"/>
    </source>
</evidence>